<dbReference type="InterPro" id="IPR052337">
    <property type="entry name" value="SAT4-like"/>
</dbReference>
<dbReference type="InterPro" id="IPR049326">
    <property type="entry name" value="Rhodopsin_dom_fungi"/>
</dbReference>
<feature type="domain" description="Rhodopsin" evidence="8">
    <location>
        <begin position="34"/>
        <end position="268"/>
    </location>
</feature>
<protein>
    <recommendedName>
        <fullName evidence="8">Rhodopsin domain-containing protein</fullName>
    </recommendedName>
</protein>
<proteinExistence type="inferred from homology"/>
<evidence type="ECO:0000256" key="6">
    <source>
        <dbReference type="SAM" id="MobiDB-lite"/>
    </source>
</evidence>
<dbReference type="GeneID" id="300576458"/>
<dbReference type="Proteomes" id="UP001642720">
    <property type="component" value="Unassembled WGS sequence"/>
</dbReference>
<keyword evidence="4 7" id="KW-0472">Membrane</keyword>
<organism evidence="9 10">
    <name type="scientific">Trichoderma ghanense</name>
    <dbReference type="NCBI Taxonomy" id="65468"/>
    <lineage>
        <taxon>Eukaryota</taxon>
        <taxon>Fungi</taxon>
        <taxon>Dikarya</taxon>
        <taxon>Ascomycota</taxon>
        <taxon>Pezizomycotina</taxon>
        <taxon>Sordariomycetes</taxon>
        <taxon>Hypocreomycetidae</taxon>
        <taxon>Hypocreales</taxon>
        <taxon>Hypocreaceae</taxon>
        <taxon>Trichoderma</taxon>
    </lineage>
</organism>
<comment type="subcellular location">
    <subcellularLocation>
        <location evidence="1">Membrane</location>
        <topology evidence="1">Multi-pass membrane protein</topology>
    </subcellularLocation>
</comment>
<feature type="transmembrane region" description="Helical" evidence="7">
    <location>
        <begin position="94"/>
        <end position="118"/>
    </location>
</feature>
<feature type="region of interest" description="Disordered" evidence="6">
    <location>
        <begin position="330"/>
        <end position="352"/>
    </location>
</feature>
<reference evidence="9 10" key="1">
    <citation type="submission" date="2018-01" db="EMBL/GenBank/DDBJ databases">
        <title>Genome characterization of the sugarcane-associated fungus Trichoderma ghanense CCMA-1212 and their application in lignocelulose bioconversion.</title>
        <authorList>
            <person name="Steindorff A.S."/>
            <person name="Mendes T.D."/>
            <person name="Vilela E.S.D."/>
            <person name="Rodrigues D.S."/>
            <person name="Formighieri E.F."/>
            <person name="Melo I.S."/>
            <person name="Favaro L.C.L."/>
        </authorList>
    </citation>
    <scope>NUCLEOTIDE SEQUENCE [LARGE SCALE GENOMIC DNA]</scope>
    <source>
        <strain evidence="9 10">CCMA-1212</strain>
    </source>
</reference>
<dbReference type="Pfam" id="PF20684">
    <property type="entry name" value="Fung_rhodopsin"/>
    <property type="match status" value="1"/>
</dbReference>
<keyword evidence="3 7" id="KW-1133">Transmembrane helix</keyword>
<dbReference type="EMBL" id="PPTA01000005">
    <property type="protein sequence ID" value="TFB03392.1"/>
    <property type="molecule type" value="Genomic_DNA"/>
</dbReference>
<keyword evidence="2 7" id="KW-0812">Transmembrane</keyword>
<evidence type="ECO:0000256" key="4">
    <source>
        <dbReference type="ARBA" id="ARBA00023136"/>
    </source>
</evidence>
<feature type="transmembrane region" description="Helical" evidence="7">
    <location>
        <begin position="130"/>
        <end position="149"/>
    </location>
</feature>
<comment type="caution">
    <text evidence="9">The sequence shown here is derived from an EMBL/GenBank/DDBJ whole genome shotgun (WGS) entry which is preliminary data.</text>
</comment>
<evidence type="ECO:0000256" key="7">
    <source>
        <dbReference type="SAM" id="Phobius"/>
    </source>
</evidence>
<dbReference type="PANTHER" id="PTHR33048">
    <property type="entry name" value="PTH11-LIKE INTEGRAL MEMBRANE PROTEIN (AFU_ORTHOLOGUE AFUA_5G11245)"/>
    <property type="match status" value="1"/>
</dbReference>
<evidence type="ECO:0000256" key="2">
    <source>
        <dbReference type="ARBA" id="ARBA00022692"/>
    </source>
</evidence>
<evidence type="ECO:0000256" key="5">
    <source>
        <dbReference type="ARBA" id="ARBA00038359"/>
    </source>
</evidence>
<evidence type="ECO:0000313" key="9">
    <source>
        <dbReference type="EMBL" id="TFB03392.1"/>
    </source>
</evidence>
<feature type="transmembrane region" description="Helical" evidence="7">
    <location>
        <begin position="251"/>
        <end position="268"/>
    </location>
</feature>
<feature type="transmembrane region" description="Helical" evidence="7">
    <location>
        <begin position="50"/>
        <end position="70"/>
    </location>
</feature>
<evidence type="ECO:0000256" key="3">
    <source>
        <dbReference type="ARBA" id="ARBA00022989"/>
    </source>
</evidence>
<feature type="compositionally biased region" description="Polar residues" evidence="6">
    <location>
        <begin position="330"/>
        <end position="341"/>
    </location>
</feature>
<evidence type="ECO:0000259" key="8">
    <source>
        <dbReference type="Pfam" id="PF20684"/>
    </source>
</evidence>
<sequence length="371" mass="40738">MALQTVTFPILPVVRTHIIINSILVAFAVVIVGLRLFARIVTGAKLWWDDYLILLSMPLGIGMLVIQGLYSPMGVGRQMSDTAPNLVIILKLTIAYALTYTVCITIVKLSILCFYLRVFPNSKLRFATQIVIGVVSLWGSGSVLMFFFVCRPFEATWNPFVGGICADRISTFLAVGAYNIVSDIIILALPLRTIWTLNTRSQMKVALTVLFLTGLLVSVVAVCRVITLTHLKMDNITGTMVWADFLSTLEANLGIVCVSLPMLGPLVVKYTKGRGARKLGRCGLFDHPGQSISKRCSRKKRPGLETLALQSIYDHGADTNHATTVSVVQASSPDGSQTHLNPLQREPSRQHRVRGGAIFVESKWEIHRSGA</sequence>
<feature type="transmembrane region" description="Helical" evidence="7">
    <location>
        <begin position="169"/>
        <end position="189"/>
    </location>
</feature>
<feature type="transmembrane region" description="Helical" evidence="7">
    <location>
        <begin position="209"/>
        <end position="231"/>
    </location>
</feature>
<evidence type="ECO:0000313" key="10">
    <source>
        <dbReference type="Proteomes" id="UP001642720"/>
    </source>
</evidence>
<evidence type="ECO:0000256" key="1">
    <source>
        <dbReference type="ARBA" id="ARBA00004141"/>
    </source>
</evidence>
<comment type="similarity">
    <text evidence="5">Belongs to the SAT4 family.</text>
</comment>
<dbReference type="RefSeq" id="XP_073559593.1">
    <property type="nucleotide sequence ID" value="XM_073702008.1"/>
</dbReference>
<name>A0ABY2H7A0_9HYPO</name>
<keyword evidence="10" id="KW-1185">Reference proteome</keyword>
<feature type="transmembrane region" description="Helical" evidence="7">
    <location>
        <begin position="18"/>
        <end position="38"/>
    </location>
</feature>
<accession>A0ABY2H7A0</accession>
<gene>
    <name evidence="9" type="ORF">CCMA1212_004713</name>
</gene>
<dbReference type="PANTHER" id="PTHR33048:SF161">
    <property type="entry name" value="INTEGRAL MEMBRANE PROTEIN"/>
    <property type="match status" value="1"/>
</dbReference>